<name>A2E9D3_TRIV3</name>
<proteinExistence type="predicted"/>
<organism evidence="2 3">
    <name type="scientific">Trichomonas vaginalis (strain ATCC PRA-98 / G3)</name>
    <dbReference type="NCBI Taxonomy" id="412133"/>
    <lineage>
        <taxon>Eukaryota</taxon>
        <taxon>Metamonada</taxon>
        <taxon>Parabasalia</taxon>
        <taxon>Trichomonadida</taxon>
        <taxon>Trichomonadidae</taxon>
        <taxon>Trichomonas</taxon>
    </lineage>
</organism>
<dbReference type="PANTHER" id="PTHR47978">
    <property type="match status" value="1"/>
</dbReference>
<dbReference type="AlphaFoldDB" id="A2E9D3"/>
<dbReference type="VEuPathDB" id="TrichDB:TVAGG3_0000690"/>
<accession>A2E9D3</accession>
<dbReference type="EMBL" id="DS113333">
    <property type="protein sequence ID" value="EAY10697.1"/>
    <property type="molecule type" value="Genomic_DNA"/>
</dbReference>
<dbReference type="OrthoDB" id="26525at2759"/>
<evidence type="ECO:0000313" key="3">
    <source>
        <dbReference type="Proteomes" id="UP000001542"/>
    </source>
</evidence>
<keyword evidence="3" id="KW-1185">Reference proteome</keyword>
<evidence type="ECO:0000256" key="1">
    <source>
        <dbReference type="ARBA" id="ARBA00022741"/>
    </source>
</evidence>
<dbReference type="NCBIfam" id="TIGR00231">
    <property type="entry name" value="small_GTP"/>
    <property type="match status" value="1"/>
</dbReference>
<dbReference type="SMART" id="SM00175">
    <property type="entry name" value="RAB"/>
    <property type="match status" value="1"/>
</dbReference>
<sequence>MSSNQNSPFFGARELKVVLIGDASVGKTSLLTRYITGSHTSNISPTLGAAFTTKLVESDGENVKLQIWDTSGEERYRSMAPLYYRGAAVVVLVYDLTIESTYSSIDHWLEALRQHVNMQTTLILLVGNKLDLLNTNKRVVSQEDAKRHA</sequence>
<dbReference type="RefSeq" id="XP_001322920.1">
    <property type="nucleotide sequence ID" value="XM_001322885.1"/>
</dbReference>
<dbReference type="GO" id="GO:0012505">
    <property type="term" value="C:endomembrane system"/>
    <property type="evidence" value="ECO:0000318"/>
    <property type="project" value="GO_Central"/>
</dbReference>
<reference evidence="2" key="1">
    <citation type="submission" date="2006-10" db="EMBL/GenBank/DDBJ databases">
        <authorList>
            <person name="Amadeo P."/>
            <person name="Zhao Q."/>
            <person name="Wortman J."/>
            <person name="Fraser-Liggett C."/>
            <person name="Carlton J."/>
        </authorList>
    </citation>
    <scope>NUCLEOTIDE SEQUENCE</scope>
    <source>
        <strain evidence="2">G3</strain>
    </source>
</reference>
<dbReference type="PROSITE" id="PS51421">
    <property type="entry name" value="RAS"/>
    <property type="match status" value="1"/>
</dbReference>
<dbReference type="GO" id="GO:0006886">
    <property type="term" value="P:intracellular protein transport"/>
    <property type="evidence" value="ECO:0000318"/>
    <property type="project" value="GO_Central"/>
</dbReference>
<dbReference type="STRING" id="5722.A2E9D3"/>
<dbReference type="Gene3D" id="3.40.50.300">
    <property type="entry name" value="P-loop containing nucleotide triphosphate hydrolases"/>
    <property type="match status" value="1"/>
</dbReference>
<dbReference type="InParanoid" id="A2E9D3"/>
<dbReference type="GO" id="GO:0005769">
    <property type="term" value="C:early endosome"/>
    <property type="evidence" value="ECO:0000318"/>
    <property type="project" value="GO_Central"/>
</dbReference>
<dbReference type="Pfam" id="PF00071">
    <property type="entry name" value="Ras"/>
    <property type="match status" value="1"/>
</dbReference>
<dbReference type="FunFam" id="3.40.50.300:FF:000808">
    <property type="entry name" value="Small GTP-binding protein, putative"/>
    <property type="match status" value="1"/>
</dbReference>
<evidence type="ECO:0000313" key="2">
    <source>
        <dbReference type="EMBL" id="EAY10697.1"/>
    </source>
</evidence>
<dbReference type="InterPro" id="IPR005225">
    <property type="entry name" value="Small_GTP-bd"/>
</dbReference>
<dbReference type="eggNOG" id="KOG0092">
    <property type="taxonomic scope" value="Eukaryota"/>
</dbReference>
<dbReference type="PROSITE" id="PS51420">
    <property type="entry name" value="RHO"/>
    <property type="match status" value="1"/>
</dbReference>
<dbReference type="GO" id="GO:0003924">
    <property type="term" value="F:GTPase activity"/>
    <property type="evidence" value="ECO:0000318"/>
    <property type="project" value="GO_Central"/>
</dbReference>
<dbReference type="PROSITE" id="PS51419">
    <property type="entry name" value="RAB"/>
    <property type="match status" value="1"/>
</dbReference>
<dbReference type="GO" id="GO:0005525">
    <property type="term" value="F:GTP binding"/>
    <property type="evidence" value="ECO:0007669"/>
    <property type="project" value="InterPro"/>
</dbReference>
<keyword evidence="1" id="KW-0547">Nucleotide-binding</keyword>
<dbReference type="SMART" id="SM00174">
    <property type="entry name" value="RHO"/>
    <property type="match status" value="1"/>
</dbReference>
<dbReference type="VEuPathDB" id="TrichDB:TVAG_300910"/>
<dbReference type="InterPro" id="IPR027417">
    <property type="entry name" value="P-loop_NTPase"/>
</dbReference>
<dbReference type="PRINTS" id="PR00449">
    <property type="entry name" value="RASTRNSFRMNG"/>
</dbReference>
<dbReference type="Proteomes" id="UP000001542">
    <property type="component" value="Unassembled WGS sequence"/>
</dbReference>
<protein>
    <submittedName>
        <fullName evidence="2">Small GTP-binding protein, putative</fullName>
    </submittedName>
</protein>
<dbReference type="KEGG" id="tva:4768633"/>
<dbReference type="CDD" id="cd00154">
    <property type="entry name" value="Rab"/>
    <property type="match status" value="1"/>
</dbReference>
<reference evidence="2" key="2">
    <citation type="journal article" date="2007" name="Science">
        <title>Draft genome sequence of the sexually transmitted pathogen Trichomonas vaginalis.</title>
        <authorList>
            <person name="Carlton J.M."/>
            <person name="Hirt R.P."/>
            <person name="Silva J.C."/>
            <person name="Delcher A.L."/>
            <person name="Schatz M."/>
            <person name="Zhao Q."/>
            <person name="Wortman J.R."/>
            <person name="Bidwell S.L."/>
            <person name="Alsmark U.C.M."/>
            <person name="Besteiro S."/>
            <person name="Sicheritz-Ponten T."/>
            <person name="Noel C.J."/>
            <person name="Dacks J.B."/>
            <person name="Foster P.G."/>
            <person name="Simillion C."/>
            <person name="Van de Peer Y."/>
            <person name="Miranda-Saavedra D."/>
            <person name="Barton G.J."/>
            <person name="Westrop G.D."/>
            <person name="Mueller S."/>
            <person name="Dessi D."/>
            <person name="Fiori P.L."/>
            <person name="Ren Q."/>
            <person name="Paulsen I."/>
            <person name="Zhang H."/>
            <person name="Bastida-Corcuera F.D."/>
            <person name="Simoes-Barbosa A."/>
            <person name="Brown M.T."/>
            <person name="Hayes R.D."/>
            <person name="Mukherjee M."/>
            <person name="Okumura C.Y."/>
            <person name="Schneider R."/>
            <person name="Smith A.J."/>
            <person name="Vanacova S."/>
            <person name="Villalvazo M."/>
            <person name="Haas B.J."/>
            <person name="Pertea M."/>
            <person name="Feldblyum T.V."/>
            <person name="Utterback T.R."/>
            <person name="Shu C.L."/>
            <person name="Osoegawa K."/>
            <person name="de Jong P.J."/>
            <person name="Hrdy I."/>
            <person name="Horvathova L."/>
            <person name="Zubacova Z."/>
            <person name="Dolezal P."/>
            <person name="Malik S.B."/>
            <person name="Logsdon J.M. Jr."/>
            <person name="Henze K."/>
            <person name="Gupta A."/>
            <person name="Wang C.C."/>
            <person name="Dunne R.L."/>
            <person name="Upcroft J.A."/>
            <person name="Upcroft P."/>
            <person name="White O."/>
            <person name="Salzberg S.L."/>
            <person name="Tang P."/>
            <person name="Chiu C.-H."/>
            <person name="Lee Y.-S."/>
            <person name="Embley T.M."/>
            <person name="Coombs G.H."/>
            <person name="Mottram J.C."/>
            <person name="Tachezy J."/>
            <person name="Fraser-Liggett C.M."/>
            <person name="Johnson P.J."/>
        </authorList>
    </citation>
    <scope>NUCLEOTIDE SEQUENCE [LARGE SCALE GENOMIC DNA]</scope>
    <source>
        <strain evidence="2">G3</strain>
    </source>
</reference>
<dbReference type="SUPFAM" id="SSF52540">
    <property type="entry name" value="P-loop containing nucleoside triphosphate hydrolases"/>
    <property type="match status" value="1"/>
</dbReference>
<dbReference type="SMART" id="SM00173">
    <property type="entry name" value="RAS"/>
    <property type="match status" value="1"/>
</dbReference>
<dbReference type="InterPro" id="IPR001806">
    <property type="entry name" value="Small_GTPase"/>
</dbReference>
<gene>
    <name evidence="2" type="ORF">TVAG_364210</name>
</gene>
<dbReference type="OMA" id="HWIQEIN"/>